<evidence type="ECO:0000256" key="1">
    <source>
        <dbReference type="SAM" id="MobiDB-lite"/>
    </source>
</evidence>
<evidence type="ECO:0000313" key="4">
    <source>
        <dbReference type="Proteomes" id="UP001501461"/>
    </source>
</evidence>
<reference evidence="4" key="1">
    <citation type="journal article" date="2019" name="Int. J. Syst. Evol. Microbiol.">
        <title>The Global Catalogue of Microorganisms (GCM) 10K type strain sequencing project: providing services to taxonomists for standard genome sequencing and annotation.</title>
        <authorList>
            <consortium name="The Broad Institute Genomics Platform"/>
            <consortium name="The Broad Institute Genome Sequencing Center for Infectious Disease"/>
            <person name="Wu L."/>
            <person name="Ma J."/>
        </authorList>
    </citation>
    <scope>NUCLEOTIDE SEQUENCE [LARGE SCALE GENOMIC DNA]</scope>
    <source>
        <strain evidence="4">JCM 13595</strain>
    </source>
</reference>
<proteinExistence type="predicted"/>
<protein>
    <submittedName>
        <fullName evidence="3">DUF3515 domain-containing protein</fullName>
    </submittedName>
</protein>
<comment type="caution">
    <text evidence="3">The sequence shown here is derived from an EMBL/GenBank/DDBJ whole genome shotgun (WGS) entry which is preliminary data.</text>
</comment>
<gene>
    <name evidence="3" type="ORF">GCM10009720_27200</name>
</gene>
<feature type="chain" id="PRO_5047480000" evidence="2">
    <location>
        <begin position="30"/>
        <end position="183"/>
    </location>
</feature>
<keyword evidence="4" id="KW-1185">Reference proteome</keyword>
<evidence type="ECO:0000313" key="3">
    <source>
        <dbReference type="EMBL" id="GAA2044844.1"/>
    </source>
</evidence>
<accession>A0ABP5GE83</accession>
<dbReference type="InterPro" id="IPR021903">
    <property type="entry name" value="DUF3515"/>
</dbReference>
<name>A0ABP5GE83_9MICC</name>
<feature type="compositionally biased region" description="Acidic residues" evidence="1">
    <location>
        <begin position="152"/>
        <end position="167"/>
    </location>
</feature>
<organism evidence="3 4">
    <name type="scientific">Yaniella flava</name>
    <dbReference type="NCBI Taxonomy" id="287930"/>
    <lineage>
        <taxon>Bacteria</taxon>
        <taxon>Bacillati</taxon>
        <taxon>Actinomycetota</taxon>
        <taxon>Actinomycetes</taxon>
        <taxon>Micrococcales</taxon>
        <taxon>Micrococcaceae</taxon>
        <taxon>Yaniella</taxon>
    </lineage>
</organism>
<keyword evidence="2" id="KW-0732">Signal</keyword>
<dbReference type="PROSITE" id="PS51257">
    <property type="entry name" value="PROKAR_LIPOPROTEIN"/>
    <property type="match status" value="1"/>
</dbReference>
<dbReference type="EMBL" id="BAAAMN010000057">
    <property type="protein sequence ID" value="GAA2044844.1"/>
    <property type="molecule type" value="Genomic_DNA"/>
</dbReference>
<dbReference type="Pfam" id="PF12028">
    <property type="entry name" value="DUF3515"/>
    <property type="match status" value="1"/>
</dbReference>
<evidence type="ECO:0000256" key="2">
    <source>
        <dbReference type="SAM" id="SignalP"/>
    </source>
</evidence>
<feature type="region of interest" description="Disordered" evidence="1">
    <location>
        <begin position="146"/>
        <end position="183"/>
    </location>
</feature>
<dbReference type="Proteomes" id="UP001501461">
    <property type="component" value="Unassembled WGS sequence"/>
</dbReference>
<sequence length="183" mass="18970">MAKKSRVLRGAALAAISGLTLTACTSLVADIEIAPDATNPECAEAMVAMPEEIAGHERRRTDTQSTAAWGEPAVAVFRCGVPVPGPTTDECVGANGVDWVVAEEGTNWRITTYGRDPAMEVLFDGERISSSSVMVDVGNAVTRIPAEGACTDPDDTEVVPGEEDLEDIPAGTVPEDAAAAPTS</sequence>
<dbReference type="RefSeq" id="WP_343959683.1">
    <property type="nucleotide sequence ID" value="NZ_BAAAMN010000057.1"/>
</dbReference>
<feature type="signal peptide" evidence="2">
    <location>
        <begin position="1"/>
        <end position="29"/>
    </location>
</feature>